<evidence type="ECO:0000313" key="7">
    <source>
        <dbReference type="EMBL" id="KAK6517686.1"/>
    </source>
</evidence>
<dbReference type="InterPro" id="IPR001574">
    <property type="entry name" value="Ribosome_inactivat_prot"/>
</dbReference>
<comment type="similarity">
    <text evidence="2">Belongs to the ribosome-inactivating protein family. Type 1 RIP subfamily.</text>
</comment>
<evidence type="ECO:0000256" key="4">
    <source>
        <dbReference type="ARBA" id="ARBA00022801"/>
    </source>
</evidence>
<sequence>MPDPPPDGTLELDGSSASSYHRLITELRSIAQDPGIFSHGIPVLPPQQNPPTRFLDMVLRTGLRALRLRIRRDNLYLDGFRDENGTQWFEFSNGGNQHLIKGSTFLGFNGSYINLKIYAGHRSGIPLGRQQLIATVNNLLGFTTIRDRARALIIVIQITSESIRFAYIHSAIANVYTSSLVPTEPMIAYENYTASTTA</sequence>
<dbReference type="SUPFAM" id="SSF56371">
    <property type="entry name" value="Ribosome inactivating proteins (RIP)"/>
    <property type="match status" value="1"/>
</dbReference>
<dbReference type="GO" id="GO:0006952">
    <property type="term" value="P:defense response"/>
    <property type="evidence" value="ECO:0007669"/>
    <property type="project" value="UniProtKB-KW"/>
</dbReference>
<gene>
    <name evidence="7" type="ORF">TWF506_004868</name>
</gene>
<keyword evidence="8" id="KW-1185">Reference proteome</keyword>
<accession>A0AAN8NHZ9</accession>
<dbReference type="EC" id="3.2.2.22" evidence="3"/>
<comment type="caution">
    <text evidence="7">The sequence shown here is derived from an EMBL/GenBank/DDBJ whole genome shotgun (WGS) entry which is preliminary data.</text>
</comment>
<evidence type="ECO:0000256" key="2">
    <source>
        <dbReference type="ARBA" id="ARBA00008544"/>
    </source>
</evidence>
<evidence type="ECO:0000256" key="1">
    <source>
        <dbReference type="ARBA" id="ARBA00000237"/>
    </source>
</evidence>
<dbReference type="PANTHER" id="PTHR33453:SF9">
    <property type="entry name" value="ALBUMIN B-32"/>
    <property type="match status" value="1"/>
</dbReference>
<dbReference type="Proteomes" id="UP001307849">
    <property type="component" value="Unassembled WGS sequence"/>
</dbReference>
<dbReference type="InterPro" id="IPR036041">
    <property type="entry name" value="Ribosome-inact_prot_sf"/>
</dbReference>
<evidence type="ECO:0000313" key="8">
    <source>
        <dbReference type="Proteomes" id="UP001307849"/>
    </source>
</evidence>
<dbReference type="GO" id="GO:0017148">
    <property type="term" value="P:negative regulation of translation"/>
    <property type="evidence" value="ECO:0007669"/>
    <property type="project" value="InterPro"/>
</dbReference>
<evidence type="ECO:0000256" key="6">
    <source>
        <dbReference type="ARBA" id="ARBA00030788"/>
    </source>
</evidence>
<dbReference type="Gene3D" id="3.40.420.10">
    <property type="entry name" value="Ricin (A subunit), domain 1"/>
    <property type="match status" value="1"/>
</dbReference>
<comment type="catalytic activity">
    <reaction evidence="1">
        <text>Endohydrolysis of the N-glycosidic bond at one specific adenosine on the 28S rRNA.</text>
        <dbReference type="EC" id="3.2.2.22"/>
    </reaction>
</comment>
<dbReference type="Pfam" id="PF00161">
    <property type="entry name" value="RIP"/>
    <property type="match status" value="1"/>
</dbReference>
<evidence type="ECO:0000256" key="5">
    <source>
        <dbReference type="ARBA" id="ARBA00022821"/>
    </source>
</evidence>
<dbReference type="EMBL" id="JAVHJM010000002">
    <property type="protein sequence ID" value="KAK6517686.1"/>
    <property type="molecule type" value="Genomic_DNA"/>
</dbReference>
<dbReference type="PANTHER" id="PTHR33453">
    <property type="match status" value="1"/>
</dbReference>
<name>A0AAN8NHZ9_9PEZI</name>
<dbReference type="AlphaFoldDB" id="A0AAN8NHZ9"/>
<organism evidence="7 8">
    <name type="scientific">Arthrobotrys conoides</name>
    <dbReference type="NCBI Taxonomy" id="74498"/>
    <lineage>
        <taxon>Eukaryota</taxon>
        <taxon>Fungi</taxon>
        <taxon>Dikarya</taxon>
        <taxon>Ascomycota</taxon>
        <taxon>Pezizomycotina</taxon>
        <taxon>Orbiliomycetes</taxon>
        <taxon>Orbiliales</taxon>
        <taxon>Orbiliaceae</taxon>
        <taxon>Arthrobotrys</taxon>
    </lineage>
</organism>
<keyword evidence="4" id="KW-0378">Hydrolase</keyword>
<dbReference type="GO" id="GO:0030598">
    <property type="term" value="F:rRNA N-glycosylase activity"/>
    <property type="evidence" value="ECO:0007669"/>
    <property type="project" value="UniProtKB-EC"/>
</dbReference>
<dbReference type="InterPro" id="IPR017989">
    <property type="entry name" value="Ribosome_inactivat_1/2"/>
</dbReference>
<dbReference type="PRINTS" id="PR00396">
    <property type="entry name" value="SHIGARICIN"/>
</dbReference>
<evidence type="ECO:0000256" key="3">
    <source>
        <dbReference type="ARBA" id="ARBA00012001"/>
    </source>
</evidence>
<dbReference type="InterPro" id="IPR016138">
    <property type="entry name" value="Ribosome_inactivat_prot_sub1"/>
</dbReference>
<keyword evidence="5" id="KW-0611">Plant defense</keyword>
<protein>
    <recommendedName>
        <fullName evidence="3">rRNA N-glycosylase</fullName>
        <ecNumber evidence="3">3.2.2.22</ecNumber>
    </recommendedName>
    <alternativeName>
        <fullName evidence="6">rRNA N-glycosidase</fullName>
    </alternativeName>
</protein>
<proteinExistence type="inferred from homology"/>
<reference evidence="7 8" key="1">
    <citation type="submission" date="2019-10" db="EMBL/GenBank/DDBJ databases">
        <authorList>
            <person name="Palmer J.M."/>
        </authorList>
    </citation>
    <scope>NUCLEOTIDE SEQUENCE [LARGE SCALE GENOMIC DNA]</scope>
    <source>
        <strain evidence="7 8">TWF506</strain>
    </source>
</reference>